<feature type="domain" description="Retrovirus-related Pol polyprotein from transposon TNT 1-94-like beta-barrel" evidence="2">
    <location>
        <begin position="213"/>
        <end position="276"/>
    </location>
</feature>
<comment type="caution">
    <text evidence="4">The sequence shown here is derived from an EMBL/GenBank/DDBJ whole genome shotgun (WGS) entry which is preliminary data.</text>
</comment>
<reference evidence="4" key="1">
    <citation type="journal article" date="2019" name="Sci. Rep.">
        <title>Draft genome of Tanacetum cinerariifolium, the natural source of mosquito coil.</title>
        <authorList>
            <person name="Yamashiro T."/>
            <person name="Shiraishi A."/>
            <person name="Satake H."/>
            <person name="Nakayama K."/>
        </authorList>
    </citation>
    <scope>NUCLEOTIDE SEQUENCE</scope>
</reference>
<feature type="region of interest" description="Disordered" evidence="1">
    <location>
        <begin position="399"/>
        <end position="438"/>
    </location>
</feature>
<evidence type="ECO:0000259" key="3">
    <source>
        <dbReference type="Pfam" id="PF25597"/>
    </source>
</evidence>
<dbReference type="EMBL" id="BKCJ010001920">
    <property type="protein sequence ID" value="GEU44974.1"/>
    <property type="molecule type" value="Genomic_DNA"/>
</dbReference>
<accession>A0A6L2KAN5</accession>
<dbReference type="InterPro" id="IPR054722">
    <property type="entry name" value="PolX-like_BBD"/>
</dbReference>
<name>A0A6L2KAN5_TANCI</name>
<dbReference type="InterPro" id="IPR057670">
    <property type="entry name" value="SH3_retrovirus"/>
</dbReference>
<feature type="compositionally biased region" description="Low complexity" evidence="1">
    <location>
        <begin position="415"/>
        <end position="438"/>
    </location>
</feature>
<dbReference type="Pfam" id="PF25597">
    <property type="entry name" value="SH3_retrovirus"/>
    <property type="match status" value="1"/>
</dbReference>
<sequence length="517" mass="58170">MVIQNPNLNVNNPNLNLNTVNNSINHPLYIGNSDQPGVVLTNNPFNGSNFLGWSCTVKMALVQQVEKQKRVTNHVADPVAFFANMNQNKFVKRDTREQCFEKIGRPDWYKEKKNKKGGKLAAKMVFGLKTPFDMGYENELQEEQSNLGLDQKLVVVVCQEVMKMMNGKSYASTSGATPGYGVAHGFMHHAVISFYVRTYALSSQSNIVRINEWIIDTGASDNMCPRITLFKTTHLLKNPITCNLPDGTTKIVTIARQIQLTPTLLLKDVLYVPEFKFTWKTPLEILHGTPPSYEALKTIGCLCYTASLGPNRDKFDPKGIRCVFIGYPPGQQGYKLYNLSSHEVIHSRNVVFQESVFPFKELVTTFVPSSVKPVCYLDLSTDEKVDVPEAPTINPLLDLTTEPIHTHEDNVKPLPNTNQPSNSPQNIPTRRSARSTTTPKWLKDFVGPKSFANTFHQQPLYPLFTHDDFKDVPHNHIAFLANVFDYVEPVSYSSACTHKGWVAAMEKELTALEQNKT</sequence>
<feature type="domain" description="Retroviral polymerase SH3-like" evidence="3">
    <location>
        <begin position="301"/>
        <end position="361"/>
    </location>
</feature>
<protein>
    <recommendedName>
        <fullName evidence="5">Retrotransposon Copia-like N-terminal domain-containing protein</fullName>
    </recommendedName>
</protein>
<evidence type="ECO:0000256" key="1">
    <source>
        <dbReference type="SAM" id="MobiDB-lite"/>
    </source>
</evidence>
<evidence type="ECO:0000313" key="4">
    <source>
        <dbReference type="EMBL" id="GEU44974.1"/>
    </source>
</evidence>
<proteinExistence type="predicted"/>
<evidence type="ECO:0008006" key="5">
    <source>
        <dbReference type="Google" id="ProtNLM"/>
    </source>
</evidence>
<dbReference type="AlphaFoldDB" id="A0A6L2KAN5"/>
<organism evidence="4">
    <name type="scientific">Tanacetum cinerariifolium</name>
    <name type="common">Dalmatian daisy</name>
    <name type="synonym">Chrysanthemum cinerariifolium</name>
    <dbReference type="NCBI Taxonomy" id="118510"/>
    <lineage>
        <taxon>Eukaryota</taxon>
        <taxon>Viridiplantae</taxon>
        <taxon>Streptophyta</taxon>
        <taxon>Embryophyta</taxon>
        <taxon>Tracheophyta</taxon>
        <taxon>Spermatophyta</taxon>
        <taxon>Magnoliopsida</taxon>
        <taxon>eudicotyledons</taxon>
        <taxon>Gunneridae</taxon>
        <taxon>Pentapetalae</taxon>
        <taxon>asterids</taxon>
        <taxon>campanulids</taxon>
        <taxon>Asterales</taxon>
        <taxon>Asteraceae</taxon>
        <taxon>Asteroideae</taxon>
        <taxon>Anthemideae</taxon>
        <taxon>Anthemidinae</taxon>
        <taxon>Tanacetum</taxon>
    </lineage>
</organism>
<dbReference type="Pfam" id="PF22936">
    <property type="entry name" value="Pol_BBD"/>
    <property type="match status" value="1"/>
</dbReference>
<evidence type="ECO:0000259" key="2">
    <source>
        <dbReference type="Pfam" id="PF22936"/>
    </source>
</evidence>
<gene>
    <name evidence="4" type="ORF">Tci_016952</name>
</gene>